<dbReference type="NCBIfam" id="NF001531">
    <property type="entry name" value="PRK00364.2-2"/>
    <property type="match status" value="1"/>
</dbReference>
<reference evidence="5 6" key="1">
    <citation type="journal article" date="2015" name="Nature">
        <title>rRNA introns, odd ribosomes, and small enigmatic genomes across a large radiation of phyla.</title>
        <authorList>
            <person name="Brown C.T."/>
            <person name="Hug L.A."/>
            <person name="Thomas B.C."/>
            <person name="Sharon I."/>
            <person name="Castelle C.J."/>
            <person name="Singh A."/>
            <person name="Wilkins M.J."/>
            <person name="Williams K.H."/>
            <person name="Banfield J.F."/>
        </authorList>
    </citation>
    <scope>NUCLEOTIDE SEQUENCE [LARGE SCALE GENOMIC DNA]</scope>
</reference>
<dbReference type="GO" id="GO:0051087">
    <property type="term" value="F:protein-folding chaperone binding"/>
    <property type="evidence" value="ECO:0007669"/>
    <property type="project" value="TreeGrafter"/>
</dbReference>
<dbReference type="PANTHER" id="PTHR10772">
    <property type="entry name" value="10 KDA HEAT SHOCK PROTEIN"/>
    <property type="match status" value="1"/>
</dbReference>
<dbReference type="GO" id="GO:0005737">
    <property type="term" value="C:cytoplasm"/>
    <property type="evidence" value="ECO:0007669"/>
    <property type="project" value="UniProtKB-SubCell"/>
</dbReference>
<evidence type="ECO:0000256" key="4">
    <source>
        <dbReference type="RuleBase" id="RU000535"/>
    </source>
</evidence>
<dbReference type="EMBL" id="LBOV01000007">
    <property type="protein sequence ID" value="KKP44018.1"/>
    <property type="molecule type" value="Genomic_DNA"/>
</dbReference>
<comment type="subcellular location">
    <subcellularLocation>
        <location evidence="3">Cytoplasm</location>
    </subcellularLocation>
</comment>
<dbReference type="SUPFAM" id="SSF50129">
    <property type="entry name" value="GroES-like"/>
    <property type="match status" value="1"/>
</dbReference>
<keyword evidence="3" id="KW-0963">Cytoplasm</keyword>
<evidence type="ECO:0000256" key="3">
    <source>
        <dbReference type="HAMAP-Rule" id="MF_00580"/>
    </source>
</evidence>
<name>A0A0F9ZII5_9BACT</name>
<proteinExistence type="inferred from homology"/>
<keyword evidence="2 3" id="KW-0143">Chaperone</keyword>
<evidence type="ECO:0000256" key="1">
    <source>
        <dbReference type="ARBA" id="ARBA00006975"/>
    </source>
</evidence>
<dbReference type="Pfam" id="PF00166">
    <property type="entry name" value="Cpn10"/>
    <property type="match status" value="1"/>
</dbReference>
<dbReference type="HAMAP" id="MF_00580">
    <property type="entry name" value="CH10"/>
    <property type="match status" value="1"/>
</dbReference>
<comment type="subunit">
    <text evidence="3">Heptamer of 7 subunits arranged in a ring. Interacts with the chaperonin GroEL.</text>
</comment>
<dbReference type="Gene3D" id="2.30.33.40">
    <property type="entry name" value="GroES chaperonin"/>
    <property type="match status" value="1"/>
</dbReference>
<dbReference type="GO" id="GO:0046872">
    <property type="term" value="F:metal ion binding"/>
    <property type="evidence" value="ECO:0007669"/>
    <property type="project" value="TreeGrafter"/>
</dbReference>
<evidence type="ECO:0000313" key="6">
    <source>
        <dbReference type="Proteomes" id="UP000034302"/>
    </source>
</evidence>
<comment type="caution">
    <text evidence="5">The sequence shown here is derived from an EMBL/GenBank/DDBJ whole genome shotgun (WGS) entry which is preliminary data.</text>
</comment>
<comment type="similarity">
    <text evidence="1 3 4">Belongs to the GroES chaperonin family.</text>
</comment>
<dbReference type="CDD" id="cd00320">
    <property type="entry name" value="cpn10"/>
    <property type="match status" value="1"/>
</dbReference>
<dbReference type="InterPro" id="IPR037124">
    <property type="entry name" value="Chaperonin_GroES_sf"/>
</dbReference>
<dbReference type="AlphaFoldDB" id="A0A0F9ZII5"/>
<dbReference type="InterPro" id="IPR020818">
    <property type="entry name" value="Chaperonin_GroES"/>
</dbReference>
<dbReference type="FunFam" id="2.30.33.40:FF:000001">
    <property type="entry name" value="10 kDa chaperonin"/>
    <property type="match status" value="1"/>
</dbReference>
<dbReference type="GO" id="GO:0005524">
    <property type="term" value="F:ATP binding"/>
    <property type="evidence" value="ECO:0007669"/>
    <property type="project" value="InterPro"/>
</dbReference>
<dbReference type="InterPro" id="IPR011032">
    <property type="entry name" value="GroES-like_sf"/>
</dbReference>
<dbReference type="GO" id="GO:0051082">
    <property type="term" value="F:unfolded protein binding"/>
    <property type="evidence" value="ECO:0007669"/>
    <property type="project" value="TreeGrafter"/>
</dbReference>
<accession>A0A0F9ZII5</accession>
<dbReference type="PRINTS" id="PR00297">
    <property type="entry name" value="CHAPERONIN10"/>
</dbReference>
<dbReference type="SMART" id="SM00883">
    <property type="entry name" value="Cpn10"/>
    <property type="match status" value="1"/>
</dbReference>
<evidence type="ECO:0000256" key="2">
    <source>
        <dbReference type="ARBA" id="ARBA00023186"/>
    </source>
</evidence>
<dbReference type="Proteomes" id="UP000034302">
    <property type="component" value="Unassembled WGS sequence"/>
</dbReference>
<evidence type="ECO:0000313" key="5">
    <source>
        <dbReference type="EMBL" id="KKP44018.1"/>
    </source>
</evidence>
<gene>
    <name evidence="3 5" type="primary">groES</name>
    <name evidence="3" type="synonym">groS</name>
    <name evidence="5" type="ORF">UR34_C0007G0010</name>
</gene>
<organism evidence="5 6">
    <name type="scientific">candidate division WS6 bacterium GW2011_GWC1_33_20</name>
    <dbReference type="NCBI Taxonomy" id="1619089"/>
    <lineage>
        <taxon>Bacteria</taxon>
        <taxon>Candidatus Dojkabacteria</taxon>
    </lineage>
</organism>
<comment type="function">
    <text evidence="3 4">Together with the chaperonin GroEL, plays an essential role in assisting protein folding. The GroEL-GroES system forms a nano-cage that allows encapsulation of the non-native substrate proteins and provides a physical environment optimized to promote and accelerate protein folding. GroES binds to the apical surface of the GroEL ring, thereby capping the opening of the GroEL channel.</text>
</comment>
<dbReference type="PANTHER" id="PTHR10772:SF58">
    <property type="entry name" value="CO-CHAPERONIN GROES"/>
    <property type="match status" value="1"/>
</dbReference>
<sequence length="100" mass="11192">MKKEIKIQPLGSRVVIKPEEVQEKTPGGLVIPPNASDEKKPSFGKVVKLGIGKDKEGKKLKFDVMIGDTVYFKKYAPEEIEVDGEEYFILESEDILAIVK</sequence>
<dbReference type="GO" id="GO:0044183">
    <property type="term" value="F:protein folding chaperone"/>
    <property type="evidence" value="ECO:0007669"/>
    <property type="project" value="InterPro"/>
</dbReference>
<protein>
    <recommendedName>
        <fullName evidence="3">Co-chaperonin GroES</fullName>
    </recommendedName>
    <alternativeName>
        <fullName evidence="3">10 kDa chaperonin</fullName>
    </alternativeName>
    <alternativeName>
        <fullName evidence="3">Chaperonin-10</fullName>
        <shortName evidence="3">Cpn10</shortName>
    </alternativeName>
</protein>